<evidence type="ECO:0000313" key="3">
    <source>
        <dbReference type="EMBL" id="CRL44763.1"/>
    </source>
</evidence>
<dbReference type="GO" id="GO:0070475">
    <property type="term" value="P:rRNA base methylation"/>
    <property type="evidence" value="ECO:0007669"/>
    <property type="project" value="TreeGrafter"/>
</dbReference>
<keyword evidence="2 3" id="KW-0808">Transferase</keyword>
<dbReference type="GO" id="GO:0052907">
    <property type="term" value="F:23S rRNA (adenine(1618)-N(6))-methyltransferase activity"/>
    <property type="evidence" value="ECO:0007669"/>
    <property type="project" value="TreeGrafter"/>
</dbReference>
<dbReference type="PANTHER" id="PTHR13393:SF0">
    <property type="entry name" value="RNA N6-ADENOSINE-METHYLTRANSFERASE METTL16"/>
    <property type="match status" value="1"/>
</dbReference>
<proteinExistence type="predicted"/>
<accession>A0A193QI15</accession>
<dbReference type="Proteomes" id="UP000245838">
    <property type="component" value="Chromosome sggmmb4_Chromosome"/>
</dbReference>
<name>A0A193QI15_SODGM</name>
<protein>
    <submittedName>
        <fullName evidence="3">Ribosomal RNA large subunit methyltransferase F</fullName>
    </submittedName>
</protein>
<dbReference type="SUPFAM" id="SSF53335">
    <property type="entry name" value="S-adenosyl-L-methionine-dependent methyltransferases"/>
    <property type="match status" value="1"/>
</dbReference>
<reference evidence="3 4" key="1">
    <citation type="submission" date="2015-05" db="EMBL/GenBank/DDBJ databases">
        <authorList>
            <person name="Goodhead I."/>
        </authorList>
    </citation>
    <scope>NUCLEOTIDE SEQUENCE [LARGE SCALE GENOMIC DNA]</scope>
    <source>
        <strain evidence="4">morsitans</strain>
    </source>
</reference>
<dbReference type="InterPro" id="IPR029063">
    <property type="entry name" value="SAM-dependent_MTases_sf"/>
</dbReference>
<dbReference type="PANTHER" id="PTHR13393">
    <property type="entry name" value="SAM-DEPENDENT METHYLTRANSFERASE"/>
    <property type="match status" value="1"/>
</dbReference>
<gene>
    <name evidence="3" type="primary">rlmF_2</name>
    <name evidence="3" type="ORF">SGGMMB4_02046</name>
</gene>
<dbReference type="InterPro" id="IPR010286">
    <property type="entry name" value="METTL16/RlmF"/>
</dbReference>
<dbReference type="AlphaFoldDB" id="A0A193QI15"/>
<evidence type="ECO:0000256" key="2">
    <source>
        <dbReference type="ARBA" id="ARBA00022679"/>
    </source>
</evidence>
<evidence type="ECO:0000313" key="4">
    <source>
        <dbReference type="Proteomes" id="UP000245838"/>
    </source>
</evidence>
<dbReference type="Gene3D" id="3.40.50.150">
    <property type="entry name" value="Vaccinia Virus protein VP39"/>
    <property type="match status" value="1"/>
</dbReference>
<sequence>MTPNFGGLHNELWCPGGELAFVRRTVAESVACARQCLWFTTLVSKNTTLTPLYRAIEQAGARAVRTVPMGQGQKISQFVAWSFFDAAGQADWAARRWRDEGAAAQGVPQISQWGWRCSRISRSCSIMASNITSLPTGDCP</sequence>
<evidence type="ECO:0000256" key="1">
    <source>
        <dbReference type="ARBA" id="ARBA00022603"/>
    </source>
</evidence>
<dbReference type="EMBL" id="LN854557">
    <property type="protein sequence ID" value="CRL44763.1"/>
    <property type="molecule type" value="Genomic_DNA"/>
</dbReference>
<keyword evidence="1 3" id="KW-0489">Methyltransferase</keyword>
<dbReference type="Pfam" id="PF05971">
    <property type="entry name" value="Methyltransf_10"/>
    <property type="match status" value="1"/>
</dbReference>
<organism evidence="3 4">
    <name type="scientific">Sodalis glossinidius (strain morsitans)</name>
    <dbReference type="NCBI Taxonomy" id="343509"/>
    <lineage>
        <taxon>Bacteria</taxon>
        <taxon>Pseudomonadati</taxon>
        <taxon>Pseudomonadota</taxon>
        <taxon>Gammaproteobacteria</taxon>
        <taxon>Enterobacterales</taxon>
        <taxon>Bruguierivoracaceae</taxon>
        <taxon>Sodalis</taxon>
    </lineage>
</organism>